<dbReference type="EMBL" id="KF900909">
    <property type="protein sequence ID" value="AIF11085.1"/>
    <property type="molecule type" value="Genomic_DNA"/>
</dbReference>
<evidence type="ECO:0000313" key="2">
    <source>
        <dbReference type="EMBL" id="AIF11085.1"/>
    </source>
</evidence>
<dbReference type="Pfam" id="PF01895">
    <property type="entry name" value="PhoU"/>
    <property type="match status" value="1"/>
</dbReference>
<evidence type="ECO:0000259" key="1">
    <source>
        <dbReference type="Pfam" id="PF01895"/>
    </source>
</evidence>
<dbReference type="GO" id="GO:0030643">
    <property type="term" value="P:intracellular phosphate ion homeostasis"/>
    <property type="evidence" value="ECO:0007669"/>
    <property type="project" value="InterPro"/>
</dbReference>
<protein>
    <submittedName>
        <fullName evidence="2">Phosphate uptake regulator</fullName>
    </submittedName>
</protein>
<dbReference type="InterPro" id="IPR037914">
    <property type="entry name" value="SpoVT-AbrB_sf"/>
</dbReference>
<proteinExistence type="predicted"/>
<dbReference type="InterPro" id="IPR026022">
    <property type="entry name" value="PhoU_dom"/>
</dbReference>
<dbReference type="GO" id="GO:0045936">
    <property type="term" value="P:negative regulation of phosphate metabolic process"/>
    <property type="evidence" value="ECO:0007669"/>
    <property type="project" value="InterPro"/>
</dbReference>
<organism evidence="2">
    <name type="scientific">uncultured marine thaumarchaeote KM3_49_A08</name>
    <dbReference type="NCBI Taxonomy" id="1456171"/>
    <lineage>
        <taxon>Archaea</taxon>
        <taxon>Nitrososphaerota</taxon>
        <taxon>environmental samples</taxon>
    </lineage>
</organism>
<dbReference type="PANTHER" id="PTHR42930:SF5">
    <property type="entry name" value="PHOSPHATE UPTAKE REGULATOR, PHOU"/>
    <property type="match status" value="1"/>
</dbReference>
<sequence>MTRFTRRLQRIGSSMLVSLPKEWIDANKLDKSAQVEIETTQNNLSIRIQQSKRPSKEIEILYPLPKGESIVPNITGAYLLGYDIIKIIGKSPISVTDRENVRGSMRRLVGMEIVDEDATNISVQFLLDETSVNPQKILKRMSSIALGMFSDVVLSLESGDKTNLETIANRDAEINRQYFLLVRLIRSTIMDTRLAGIFNLENIDILDYRIAANTLEIAGDTVVELSQLLMKSNLTKSEQKKIHNFAKDIEEIQIKSIDSFISNDRALAINAIALQRSNAKMISKIRSSLESKKQFPLAFFDLVYMFEKILQSWSDITDLVKPSYQ</sequence>
<dbReference type="InterPro" id="IPR038078">
    <property type="entry name" value="PhoU-like_sf"/>
</dbReference>
<reference evidence="2" key="1">
    <citation type="journal article" date="2014" name="Genome Biol. Evol.">
        <title>Pangenome evidence for extensive interdomain horizontal transfer affecting lineage core and shell genes in uncultured planktonic thaumarchaeota and euryarchaeota.</title>
        <authorList>
            <person name="Deschamps P."/>
            <person name="Zivanovic Y."/>
            <person name="Moreira D."/>
            <person name="Rodriguez-Valera F."/>
            <person name="Lopez-Garcia P."/>
        </authorList>
    </citation>
    <scope>NUCLEOTIDE SEQUENCE</scope>
</reference>
<name>A0A075H7M2_9ARCH</name>
<dbReference type="Gene3D" id="1.20.58.220">
    <property type="entry name" value="Phosphate transport system protein phou homolog 2, domain 2"/>
    <property type="match status" value="1"/>
</dbReference>
<dbReference type="SUPFAM" id="SSF89447">
    <property type="entry name" value="AbrB/MazE/MraZ-like"/>
    <property type="match status" value="1"/>
</dbReference>
<dbReference type="SUPFAM" id="SSF109755">
    <property type="entry name" value="PhoU-like"/>
    <property type="match status" value="1"/>
</dbReference>
<feature type="domain" description="PhoU" evidence="1">
    <location>
        <begin position="138"/>
        <end position="227"/>
    </location>
</feature>
<dbReference type="AlphaFoldDB" id="A0A075H7M2"/>
<dbReference type="InterPro" id="IPR028366">
    <property type="entry name" value="PhoU"/>
</dbReference>
<dbReference type="PANTHER" id="PTHR42930">
    <property type="entry name" value="PHOSPHATE-SPECIFIC TRANSPORT SYSTEM ACCESSORY PROTEIN PHOU"/>
    <property type="match status" value="1"/>
</dbReference>
<accession>A0A075H7M2</accession>
<dbReference type="Gene3D" id="2.10.260.10">
    <property type="match status" value="1"/>
</dbReference>